<feature type="transmembrane region" description="Helical" evidence="1">
    <location>
        <begin position="70"/>
        <end position="91"/>
    </location>
</feature>
<comment type="caution">
    <text evidence="2">The sequence shown here is derived from an EMBL/GenBank/DDBJ whole genome shotgun (WGS) entry which is preliminary data.</text>
</comment>
<keyword evidence="1" id="KW-0812">Transmembrane</keyword>
<evidence type="ECO:0000313" key="2">
    <source>
        <dbReference type="EMBL" id="MFC4248786.1"/>
    </source>
</evidence>
<gene>
    <name evidence="2" type="ORF">ACFOZ7_17960</name>
</gene>
<organism evidence="2 3">
    <name type="scientific">Natribaculum luteum</name>
    <dbReference type="NCBI Taxonomy" id="1586232"/>
    <lineage>
        <taxon>Archaea</taxon>
        <taxon>Methanobacteriati</taxon>
        <taxon>Methanobacteriota</taxon>
        <taxon>Stenosarchaea group</taxon>
        <taxon>Halobacteria</taxon>
        <taxon>Halobacteriales</taxon>
        <taxon>Natrialbaceae</taxon>
        <taxon>Natribaculum</taxon>
    </lineage>
</organism>
<reference evidence="2 3" key="1">
    <citation type="journal article" date="2014" name="Int. J. Syst. Evol. Microbiol.">
        <title>Complete genome sequence of Corynebacterium casei LMG S-19264T (=DSM 44701T), isolated from a smear-ripened cheese.</title>
        <authorList>
            <consortium name="US DOE Joint Genome Institute (JGI-PGF)"/>
            <person name="Walter F."/>
            <person name="Albersmeier A."/>
            <person name="Kalinowski J."/>
            <person name="Ruckert C."/>
        </authorList>
    </citation>
    <scope>NUCLEOTIDE SEQUENCE [LARGE SCALE GENOMIC DNA]</scope>
    <source>
        <strain evidence="2 3">IBRC-M 10912</strain>
    </source>
</reference>
<dbReference type="AlphaFoldDB" id="A0ABD5P3L8"/>
<dbReference type="Proteomes" id="UP001595821">
    <property type="component" value="Unassembled WGS sequence"/>
</dbReference>
<sequence>MPGNSSRSTRTTHGRFGEWQLTPSNSPLVRGLLYASWLLAVGFATFLGAVAVVTVTAAAAVDVGLSPPSWLLALAGLLAAVAGVWRALAWLRSSRRGRSFLRIRLPEPTDPTRSVVEYASLETLTALAGVGALGHVGVIVAANRVGVSAGVVLAVALVAYALVVFLRWWLPTAGSLATDGTLRLTSIPREPSGRTWHGALETTYVGSVADLERARRLIVGREAVVVVPETGRIPLVAIVPADVFASR</sequence>
<feature type="transmembrane region" description="Helical" evidence="1">
    <location>
        <begin position="32"/>
        <end position="58"/>
    </location>
</feature>
<keyword evidence="1" id="KW-0472">Membrane</keyword>
<evidence type="ECO:0000256" key="1">
    <source>
        <dbReference type="SAM" id="Phobius"/>
    </source>
</evidence>
<dbReference type="RefSeq" id="WP_246966544.1">
    <property type="nucleotide sequence ID" value="NZ_CP095397.1"/>
</dbReference>
<accession>A0ABD5P3L8</accession>
<dbReference type="EMBL" id="JBHSDJ010000128">
    <property type="protein sequence ID" value="MFC4248786.1"/>
    <property type="molecule type" value="Genomic_DNA"/>
</dbReference>
<protein>
    <recommendedName>
        <fullName evidence="4">DUF304 domain-containing protein</fullName>
    </recommendedName>
</protein>
<evidence type="ECO:0000313" key="3">
    <source>
        <dbReference type="Proteomes" id="UP001595821"/>
    </source>
</evidence>
<dbReference type="GeneID" id="71854468"/>
<proteinExistence type="predicted"/>
<evidence type="ECO:0008006" key="4">
    <source>
        <dbReference type="Google" id="ProtNLM"/>
    </source>
</evidence>
<feature type="transmembrane region" description="Helical" evidence="1">
    <location>
        <begin position="148"/>
        <end position="170"/>
    </location>
</feature>
<keyword evidence="1" id="KW-1133">Transmembrane helix</keyword>
<name>A0ABD5P3L8_9EURY</name>
<feature type="transmembrane region" description="Helical" evidence="1">
    <location>
        <begin position="123"/>
        <end position="142"/>
    </location>
</feature>